<comment type="caution">
    <text evidence="3">The sequence shown here is derived from an EMBL/GenBank/DDBJ whole genome shotgun (WGS) entry which is preliminary data.</text>
</comment>
<proteinExistence type="predicted"/>
<feature type="domain" description="DUF4213" evidence="2">
    <location>
        <begin position="9"/>
        <end position="92"/>
    </location>
</feature>
<evidence type="ECO:0000259" key="1">
    <source>
        <dbReference type="Pfam" id="PF04016"/>
    </source>
</evidence>
<name>A0A7C4EWX7_9BACT</name>
<dbReference type="InterPro" id="IPR007161">
    <property type="entry name" value="DUF364"/>
</dbReference>
<dbReference type="AlphaFoldDB" id="A0A7C4EWX7"/>
<dbReference type="EMBL" id="DTGT01000185">
    <property type="protein sequence ID" value="HGH60837.1"/>
    <property type="molecule type" value="Genomic_DNA"/>
</dbReference>
<organism evidence="3">
    <name type="scientific">Desulfomonile tiedjei</name>
    <dbReference type="NCBI Taxonomy" id="2358"/>
    <lineage>
        <taxon>Bacteria</taxon>
        <taxon>Pseudomonadati</taxon>
        <taxon>Thermodesulfobacteriota</taxon>
        <taxon>Desulfomonilia</taxon>
        <taxon>Desulfomonilales</taxon>
        <taxon>Desulfomonilaceae</taxon>
        <taxon>Desulfomonile</taxon>
    </lineage>
</organism>
<reference evidence="3" key="1">
    <citation type="journal article" date="2020" name="mSystems">
        <title>Genome- and Community-Level Interaction Insights into Carbon Utilization and Element Cycling Functions of Hydrothermarchaeota in Hydrothermal Sediment.</title>
        <authorList>
            <person name="Zhou Z."/>
            <person name="Liu Y."/>
            <person name="Xu W."/>
            <person name="Pan J."/>
            <person name="Luo Z.H."/>
            <person name="Li M."/>
        </authorList>
    </citation>
    <scope>NUCLEOTIDE SEQUENCE [LARGE SCALE GENOMIC DNA]</scope>
    <source>
        <strain evidence="3">SpSt-769</strain>
    </source>
</reference>
<evidence type="ECO:0008006" key="4">
    <source>
        <dbReference type="Google" id="ProtNLM"/>
    </source>
</evidence>
<evidence type="ECO:0000259" key="2">
    <source>
        <dbReference type="Pfam" id="PF13938"/>
    </source>
</evidence>
<dbReference type="Gene3D" id="3.40.50.11590">
    <property type="match status" value="1"/>
</dbReference>
<evidence type="ECO:0000313" key="3">
    <source>
        <dbReference type="EMBL" id="HGH60837.1"/>
    </source>
</evidence>
<dbReference type="InterPro" id="IPR025251">
    <property type="entry name" value="DUF4213"/>
</dbReference>
<sequence>MSIKNHLRDLAADDAAKRRAVDVRLGLTYTAVKLDDGRAGVAYCFGNRLVSGCSVFRGARPLAGRPAWQLVEYLLSDDLLECSVGLATVNALVNRQPPAALPGDVLEAVNFMASDRVGMIGFFGPLVPALESRVAQLVIFEEGERLDGVCRPAEEAFETLPRCDVAIITSTAIVNGTIDRLLEVAKNCRETVLLGSSTPLLPKAFEGTSVSWLSGIVVHDSDGILRTVSEGGGTVFFKPYVTKHNLPCREDFYHALSRKNTHHHIGR</sequence>
<dbReference type="Gene3D" id="3.30.390.100">
    <property type="match status" value="1"/>
</dbReference>
<gene>
    <name evidence="3" type="ORF">ENV54_06010</name>
</gene>
<protein>
    <recommendedName>
        <fullName evidence="4">Heavy-metal chelation domain-containing protein</fullName>
    </recommendedName>
</protein>
<dbReference type="SUPFAM" id="SSF159713">
    <property type="entry name" value="Dhaf3308-like"/>
    <property type="match status" value="1"/>
</dbReference>
<accession>A0A7C4EWX7</accession>
<dbReference type="Pfam" id="PF04016">
    <property type="entry name" value="DUF364"/>
    <property type="match status" value="1"/>
</dbReference>
<feature type="domain" description="Putative heavy-metal chelation" evidence="1">
    <location>
        <begin position="104"/>
        <end position="245"/>
    </location>
</feature>
<dbReference type="Pfam" id="PF13938">
    <property type="entry name" value="DUF4213"/>
    <property type="match status" value="1"/>
</dbReference>